<evidence type="ECO:0000256" key="3">
    <source>
        <dbReference type="SAM" id="MobiDB-lite"/>
    </source>
</evidence>
<feature type="region of interest" description="Disordered" evidence="3">
    <location>
        <begin position="165"/>
        <end position="330"/>
    </location>
</feature>
<keyword evidence="6" id="KW-1185">Reference proteome</keyword>
<proteinExistence type="predicted"/>
<accession>A0A9E7G986</accession>
<feature type="compositionally biased region" description="Polar residues" evidence="3">
    <location>
        <begin position="488"/>
        <end position="499"/>
    </location>
</feature>
<feature type="compositionally biased region" description="Basic and acidic residues" evidence="3">
    <location>
        <begin position="500"/>
        <end position="512"/>
    </location>
</feature>
<dbReference type="Proteomes" id="UP001055439">
    <property type="component" value="Chromosome 6"/>
</dbReference>
<dbReference type="SMART" id="SM01314">
    <property type="entry name" value="SnAC"/>
    <property type="match status" value="1"/>
</dbReference>
<evidence type="ECO:0000259" key="4">
    <source>
        <dbReference type="SMART" id="SM01314"/>
    </source>
</evidence>
<feature type="domain" description="Snf2 ATP coupling" evidence="4">
    <location>
        <begin position="109"/>
        <end position="199"/>
    </location>
</feature>
<feature type="compositionally biased region" description="Polar residues" evidence="3">
    <location>
        <begin position="271"/>
        <end position="292"/>
    </location>
</feature>
<dbReference type="InterPro" id="IPR027417">
    <property type="entry name" value="P-loop_NTPase"/>
</dbReference>
<dbReference type="Pfam" id="PF14619">
    <property type="entry name" value="SnAC"/>
    <property type="match status" value="1"/>
</dbReference>
<feature type="compositionally biased region" description="Basic and acidic residues" evidence="3">
    <location>
        <begin position="543"/>
        <end position="564"/>
    </location>
</feature>
<dbReference type="PANTHER" id="PTHR10799">
    <property type="entry name" value="SNF2/RAD54 HELICASE FAMILY"/>
    <property type="match status" value="1"/>
</dbReference>
<gene>
    <name evidence="5" type="ORF">MUK42_34535</name>
</gene>
<dbReference type="InterPro" id="IPR029295">
    <property type="entry name" value="SnAC"/>
</dbReference>
<dbReference type="Gene3D" id="3.40.50.300">
    <property type="entry name" value="P-loop containing nucleotide triphosphate hydrolases"/>
    <property type="match status" value="1"/>
</dbReference>
<keyword evidence="2" id="KW-0539">Nucleus</keyword>
<feature type="region of interest" description="Disordered" evidence="3">
    <location>
        <begin position="487"/>
        <end position="594"/>
    </location>
</feature>
<dbReference type="GO" id="GO:0042393">
    <property type="term" value="F:histone binding"/>
    <property type="evidence" value="ECO:0007669"/>
    <property type="project" value="InterPro"/>
</dbReference>
<dbReference type="OrthoDB" id="973053at2759"/>
<protein>
    <submittedName>
        <fullName evidence="5">SNF2 family N-terminal domain</fullName>
    </submittedName>
</protein>
<feature type="compositionally biased region" description="Polar residues" evidence="3">
    <location>
        <begin position="566"/>
        <end position="588"/>
    </location>
</feature>
<feature type="compositionally biased region" description="Basic and acidic residues" evidence="3">
    <location>
        <begin position="215"/>
        <end position="226"/>
    </location>
</feature>
<sequence>MDPVDLQAQARAHRIGQKRDVLVLRLETVRTVEEQVRAAAEHKLGVANQSITAGFFDNNTSAEDRREYLESLLRESKKEEAAPVLDNDSLNDILARSESEIDIFESIDKQRRDEEMAAWQRLNQGSTDGLNPLAMPSRLVTDEDLKPFYKAMMIHESPNVSTKRKNGYLGGLDTQQYGRGKRTREVRSYGDQWTEEEFEKLCQVDSPESSPPTEISRDPCTTKELSEPQISDTQLSLPLQKDSSATPTEPLQQVKEPTPAKAGREMKPQTERVSASTVPGVDSSASANTQEESVAGTPALVPAPEPNMSVQAKRRKTQTGEAPRGRKQKLATSTGEVNMIVGLHGGNEVGSDKPIVAAMPLERATIDKSSGALNDPSVGYQANRELGLERGDLESDRITTSSQEADNLRSIAPSAEMREVSTVLAAADIKAVPIGTKLSVSMDNMSSVQSKLHDGVKVGMVHAILSGTPATCSPTMPVAFAQDLKENAASQRVPSTAAKSNERHKSADKPDLSHGGIPKAAPDSVGSAEEKLAEGDISLYSTEKIKPDMDVQLSEKRQSADKPGDSSIQSSPTVVPSNGILNSSSMSRETGDANAEVQSIVAIQEMVNPNKPPDAGHDSLNSSASVIAVPLVQVQYFPAKDSSIVPPFVQRGLDKSSVTRKSSCSKWFCNSSL</sequence>
<dbReference type="SUPFAM" id="SSF52540">
    <property type="entry name" value="P-loop containing nucleoside triphosphate hydrolases"/>
    <property type="match status" value="1"/>
</dbReference>
<organism evidence="5 6">
    <name type="scientific">Musa troglodytarum</name>
    <name type="common">fe'i banana</name>
    <dbReference type="NCBI Taxonomy" id="320322"/>
    <lineage>
        <taxon>Eukaryota</taxon>
        <taxon>Viridiplantae</taxon>
        <taxon>Streptophyta</taxon>
        <taxon>Embryophyta</taxon>
        <taxon>Tracheophyta</taxon>
        <taxon>Spermatophyta</taxon>
        <taxon>Magnoliopsida</taxon>
        <taxon>Liliopsida</taxon>
        <taxon>Zingiberales</taxon>
        <taxon>Musaceae</taxon>
        <taxon>Musa</taxon>
    </lineage>
</organism>
<comment type="subcellular location">
    <subcellularLocation>
        <location evidence="1">Nucleus</location>
    </subcellularLocation>
</comment>
<reference evidence="5" key="1">
    <citation type="submission" date="2022-05" db="EMBL/GenBank/DDBJ databases">
        <title>The Musa troglodytarum L. genome provides insights into the mechanism of non-climacteric behaviour and enrichment of carotenoids.</title>
        <authorList>
            <person name="Wang J."/>
        </authorList>
    </citation>
    <scope>NUCLEOTIDE SEQUENCE</scope>
    <source>
        <tissue evidence="5">Leaf</tissue>
    </source>
</reference>
<evidence type="ECO:0000313" key="6">
    <source>
        <dbReference type="Proteomes" id="UP001055439"/>
    </source>
</evidence>
<dbReference type="GO" id="GO:0005634">
    <property type="term" value="C:nucleus"/>
    <property type="evidence" value="ECO:0007669"/>
    <property type="project" value="UniProtKB-SubCell"/>
</dbReference>
<name>A0A9E7G986_9LILI</name>
<dbReference type="EMBL" id="CP097508">
    <property type="protein sequence ID" value="URE10874.1"/>
    <property type="molecule type" value="Genomic_DNA"/>
</dbReference>
<feature type="compositionally biased region" description="Polar residues" evidence="3">
    <location>
        <begin position="228"/>
        <end position="251"/>
    </location>
</feature>
<evidence type="ECO:0000313" key="5">
    <source>
        <dbReference type="EMBL" id="URE10874.1"/>
    </source>
</evidence>
<dbReference type="AlphaFoldDB" id="A0A9E7G986"/>
<evidence type="ECO:0000256" key="1">
    <source>
        <dbReference type="ARBA" id="ARBA00004123"/>
    </source>
</evidence>
<evidence type="ECO:0000256" key="2">
    <source>
        <dbReference type="ARBA" id="ARBA00023242"/>
    </source>
</evidence>